<evidence type="ECO:0000313" key="2">
    <source>
        <dbReference type="EMBL" id="PHN07248.1"/>
    </source>
</evidence>
<dbReference type="Proteomes" id="UP000223913">
    <property type="component" value="Unassembled WGS sequence"/>
</dbReference>
<feature type="compositionally biased region" description="Polar residues" evidence="1">
    <location>
        <begin position="57"/>
        <end position="69"/>
    </location>
</feature>
<protein>
    <submittedName>
        <fullName evidence="2">Uncharacterized protein</fullName>
    </submittedName>
</protein>
<keyword evidence="3" id="KW-1185">Reference proteome</keyword>
<evidence type="ECO:0000313" key="3">
    <source>
        <dbReference type="Proteomes" id="UP000223913"/>
    </source>
</evidence>
<accession>A0A2D0NFQ8</accession>
<name>A0A2D0NFQ8_FLAN2</name>
<comment type="caution">
    <text evidence="2">The sequence shown here is derived from an EMBL/GenBank/DDBJ whole genome shotgun (WGS) entry which is preliminary data.</text>
</comment>
<evidence type="ECO:0000256" key="1">
    <source>
        <dbReference type="SAM" id="MobiDB-lite"/>
    </source>
</evidence>
<proteinExistence type="predicted"/>
<dbReference type="AlphaFoldDB" id="A0A2D0NFQ8"/>
<organism evidence="2 3">
    <name type="scientific">Flavilitoribacter nigricans (strain ATCC 23147 / DSM 23189 / NBRC 102662 / NCIMB 1420 / SS-2)</name>
    <name type="common">Lewinella nigricans</name>
    <dbReference type="NCBI Taxonomy" id="1122177"/>
    <lineage>
        <taxon>Bacteria</taxon>
        <taxon>Pseudomonadati</taxon>
        <taxon>Bacteroidota</taxon>
        <taxon>Saprospiria</taxon>
        <taxon>Saprospirales</taxon>
        <taxon>Lewinellaceae</taxon>
        <taxon>Flavilitoribacter</taxon>
    </lineage>
</organism>
<feature type="region of interest" description="Disordered" evidence="1">
    <location>
        <begin position="45"/>
        <end position="74"/>
    </location>
</feature>
<dbReference type="EMBL" id="PDUD01000010">
    <property type="protein sequence ID" value="PHN07248.1"/>
    <property type="molecule type" value="Genomic_DNA"/>
</dbReference>
<sequence length="344" mass="38261">MPDKQQRENFSYLYSFPQKKQNMRALKMLLVYLSISLLAACGGETSGDTVNGDDPNGSDTTGMTDTNVPSMELPASHDCTISNEVLDGNQLWVREANTLIAITADSTTFDDNFGASHRVLEIYNTETCEQVAREVLPVNVSPDFPYFLAEITYNNESDLVGIRGARTIYIYDVGNQRLLPPLEPQYLSARASEDAQSGNILRLEVWENYLIGFAEDEGTFAFDLDNADAPAAILPIAEFKTTETEYVPLFAFSSSDGKVQLTLPAYNRNTEEYSINALYPTPQDINTTIAANARNNRFIVLRKTDANRSAVAIDMLNRELLNLPADVATQPTQQVLQWARGRNQ</sequence>
<gene>
    <name evidence="2" type="ORF">CRP01_06360</name>
</gene>
<reference evidence="2 3" key="1">
    <citation type="submission" date="2017-10" db="EMBL/GenBank/DDBJ databases">
        <title>The draft genome sequence of Lewinella nigricans NBRC 102662.</title>
        <authorList>
            <person name="Wang K."/>
        </authorList>
    </citation>
    <scope>NUCLEOTIDE SEQUENCE [LARGE SCALE GENOMIC DNA]</scope>
    <source>
        <strain evidence="2 3">NBRC 102662</strain>
    </source>
</reference>